<keyword evidence="3" id="KW-1185">Reference proteome</keyword>
<keyword evidence="1" id="KW-0472">Membrane</keyword>
<accession>A0ABY8PWW1</accession>
<name>A0ABY8PWW1_9ACTN</name>
<dbReference type="Pfam" id="PF14256">
    <property type="entry name" value="YwiC"/>
    <property type="match status" value="1"/>
</dbReference>
<gene>
    <name evidence="2" type="ORF">QH948_12670</name>
</gene>
<sequence>MPRQHGAWAMILVPSIVGLALSARVRPLGWADLTLCLTWFVGYFAFSAAVLVLKSAPRRRGRHYPALATYGIGAVALGVATLVLRGPALLWWVPVYALLLGPAFRWAATRRERSLSSGVVTVLASCGLMAVLRLAPWSPPPTTSEWALMATVTLYFVGTVLHVKALIRERNDPRAARRSVAYHAAAAALIVTAVLLGWLSWPWILFAVALPARAWQMPRAVRRPMQIGLLEVALSVTLLALTLWAA</sequence>
<feature type="transmembrane region" description="Helical" evidence="1">
    <location>
        <begin position="179"/>
        <end position="204"/>
    </location>
</feature>
<evidence type="ECO:0000313" key="3">
    <source>
        <dbReference type="Proteomes" id="UP001244136"/>
    </source>
</evidence>
<evidence type="ECO:0000313" key="2">
    <source>
        <dbReference type="EMBL" id="WGT46965.1"/>
    </source>
</evidence>
<dbReference type="EMBL" id="CP123967">
    <property type="protein sequence ID" value="WGT46965.1"/>
    <property type="molecule type" value="Genomic_DNA"/>
</dbReference>
<reference evidence="2 3" key="1">
    <citation type="journal article" date="2008" name="Int. J. Syst. Evol. Microbiol.">
        <title>Tessaracoccus flavescens sp. nov., isolated from marine sediment.</title>
        <authorList>
            <person name="Lee D.W."/>
            <person name="Lee S.D."/>
        </authorList>
    </citation>
    <scope>NUCLEOTIDE SEQUENCE [LARGE SCALE GENOMIC DNA]</scope>
    <source>
        <strain evidence="2 3">T21</strain>
    </source>
</reference>
<feature type="transmembrane region" description="Helical" evidence="1">
    <location>
        <begin position="115"/>
        <end position="134"/>
    </location>
</feature>
<feature type="transmembrane region" description="Helical" evidence="1">
    <location>
        <begin position="146"/>
        <end position="167"/>
    </location>
</feature>
<feature type="transmembrane region" description="Helical" evidence="1">
    <location>
        <begin position="64"/>
        <end position="83"/>
    </location>
</feature>
<evidence type="ECO:0000256" key="1">
    <source>
        <dbReference type="SAM" id="Phobius"/>
    </source>
</evidence>
<dbReference type="InterPro" id="IPR025576">
    <property type="entry name" value="YwiC"/>
</dbReference>
<feature type="transmembrane region" description="Helical" evidence="1">
    <location>
        <begin position="224"/>
        <end position="245"/>
    </location>
</feature>
<keyword evidence="1" id="KW-1133">Transmembrane helix</keyword>
<feature type="transmembrane region" description="Helical" evidence="1">
    <location>
        <begin position="89"/>
        <end position="108"/>
    </location>
</feature>
<protein>
    <submittedName>
        <fullName evidence="2">YwiC-like family protein</fullName>
    </submittedName>
</protein>
<proteinExistence type="predicted"/>
<organism evidence="2 3">
    <name type="scientific">Tessaracoccus lacteus</name>
    <dbReference type="NCBI Taxonomy" id="3041766"/>
    <lineage>
        <taxon>Bacteria</taxon>
        <taxon>Bacillati</taxon>
        <taxon>Actinomycetota</taxon>
        <taxon>Actinomycetes</taxon>
        <taxon>Propionibacteriales</taxon>
        <taxon>Propionibacteriaceae</taxon>
        <taxon>Tessaracoccus</taxon>
    </lineage>
</organism>
<feature type="transmembrane region" description="Helical" evidence="1">
    <location>
        <begin position="32"/>
        <end position="52"/>
    </location>
</feature>
<dbReference type="RefSeq" id="WP_281144708.1">
    <property type="nucleotide sequence ID" value="NZ_CP123967.1"/>
</dbReference>
<keyword evidence="1" id="KW-0812">Transmembrane</keyword>
<dbReference type="Proteomes" id="UP001244136">
    <property type="component" value="Chromosome"/>
</dbReference>